<dbReference type="InterPro" id="IPR006226">
    <property type="entry name" value="Mtu_PIN"/>
</dbReference>
<dbReference type="InterPro" id="IPR002716">
    <property type="entry name" value="PIN_dom"/>
</dbReference>
<dbReference type="SUPFAM" id="SSF88723">
    <property type="entry name" value="PIN domain-like"/>
    <property type="match status" value="1"/>
</dbReference>
<keyword evidence="1 6" id="KW-1277">Toxin-antitoxin system</keyword>
<feature type="domain" description="PIN" evidence="7">
    <location>
        <begin position="9"/>
        <end position="121"/>
    </location>
</feature>
<organism evidence="8 9">
    <name type="scientific">Candidatus Neomicrothrix subdominans</name>
    <dbReference type="NCBI Taxonomy" id="2954438"/>
    <lineage>
        <taxon>Bacteria</taxon>
        <taxon>Bacillati</taxon>
        <taxon>Actinomycetota</taxon>
        <taxon>Acidimicrobiia</taxon>
        <taxon>Acidimicrobiales</taxon>
        <taxon>Microthrixaceae</taxon>
        <taxon>Candidatus Neomicrothrix</taxon>
    </lineage>
</organism>
<keyword evidence="2 6" id="KW-0540">Nuclease</keyword>
<feature type="binding site" evidence="6">
    <location>
        <position position="11"/>
    </location>
    <ligand>
        <name>Mg(2+)</name>
        <dbReference type="ChEBI" id="CHEBI:18420"/>
    </ligand>
</feature>
<evidence type="ECO:0000259" key="7">
    <source>
        <dbReference type="Pfam" id="PF01850"/>
    </source>
</evidence>
<reference evidence="8 9" key="1">
    <citation type="submission" date="2020-10" db="EMBL/GenBank/DDBJ databases">
        <title>Connecting structure to function with the recovery of over 1000 high-quality activated sludge metagenome-assembled genomes encoding full-length rRNA genes using long-read sequencing.</title>
        <authorList>
            <person name="Singleton C.M."/>
            <person name="Petriglieri F."/>
            <person name="Kristensen J.M."/>
            <person name="Kirkegaard R.H."/>
            <person name="Michaelsen T.Y."/>
            <person name="Andersen M.H."/>
            <person name="Karst S.M."/>
            <person name="Dueholm M.S."/>
            <person name="Nielsen P.H."/>
            <person name="Albertsen M."/>
        </authorList>
    </citation>
    <scope>NUCLEOTIDE SEQUENCE [LARGE SCALE GENOMIC DNA]</scope>
    <source>
        <strain evidence="8">Lyne_18-Q3-R50-59_MAXAC.006</strain>
    </source>
</reference>
<comment type="similarity">
    <text evidence="6">Belongs to the PINc/VapC protein family.</text>
</comment>
<evidence type="ECO:0000256" key="5">
    <source>
        <dbReference type="ARBA" id="ARBA00022842"/>
    </source>
</evidence>
<sequence length="133" mass="14866">MPSTTDALLLDANVLIAATIVDHEHHERARKWLGDSRRFATCPSTQGSLVRYLVRVASAEHALDALRLLNQNERHEFWPDQLPYSNDVLLGVVGHRQVTDAYLAALAASRGTKVATFNRGLTILRDQHTFLLP</sequence>
<proteinExistence type="inferred from homology"/>
<dbReference type="GO" id="GO:0045926">
    <property type="term" value="P:negative regulation of growth"/>
    <property type="evidence" value="ECO:0007669"/>
    <property type="project" value="UniProtKB-ARBA"/>
</dbReference>
<dbReference type="Proteomes" id="UP000727993">
    <property type="component" value="Unassembled WGS sequence"/>
</dbReference>
<evidence type="ECO:0000313" key="8">
    <source>
        <dbReference type="EMBL" id="MBK9296009.1"/>
    </source>
</evidence>
<evidence type="ECO:0000256" key="2">
    <source>
        <dbReference type="ARBA" id="ARBA00022722"/>
    </source>
</evidence>
<evidence type="ECO:0000256" key="1">
    <source>
        <dbReference type="ARBA" id="ARBA00022649"/>
    </source>
</evidence>
<evidence type="ECO:0000256" key="6">
    <source>
        <dbReference type="HAMAP-Rule" id="MF_00265"/>
    </source>
</evidence>
<keyword evidence="4 6" id="KW-0378">Hydrolase</keyword>
<accession>A0A936TDU6</accession>
<dbReference type="GO" id="GO:0000287">
    <property type="term" value="F:magnesium ion binding"/>
    <property type="evidence" value="ECO:0007669"/>
    <property type="project" value="UniProtKB-UniRule"/>
</dbReference>
<dbReference type="Gene3D" id="3.40.50.1010">
    <property type="entry name" value="5'-nuclease"/>
    <property type="match status" value="1"/>
</dbReference>
<dbReference type="GO" id="GO:0004540">
    <property type="term" value="F:RNA nuclease activity"/>
    <property type="evidence" value="ECO:0007669"/>
    <property type="project" value="InterPro"/>
</dbReference>
<comment type="cofactor">
    <cofactor evidence="6">
        <name>Mg(2+)</name>
        <dbReference type="ChEBI" id="CHEBI:18420"/>
    </cofactor>
</comment>
<gene>
    <name evidence="6" type="primary">vapC</name>
    <name evidence="8" type="ORF">IPN02_03865</name>
</gene>
<comment type="caution">
    <text evidence="8">The sequence shown here is derived from an EMBL/GenBank/DDBJ whole genome shotgun (WGS) entry which is preliminary data.</text>
</comment>
<comment type="function">
    <text evidence="6">Toxic component of a toxin-antitoxin (TA) system. An RNase.</text>
</comment>
<feature type="binding site" evidence="6">
    <location>
        <position position="100"/>
    </location>
    <ligand>
        <name>Mg(2+)</name>
        <dbReference type="ChEBI" id="CHEBI:18420"/>
    </ligand>
</feature>
<dbReference type="GO" id="GO:0016788">
    <property type="term" value="F:hydrolase activity, acting on ester bonds"/>
    <property type="evidence" value="ECO:0007669"/>
    <property type="project" value="InterPro"/>
</dbReference>
<dbReference type="Pfam" id="PF01850">
    <property type="entry name" value="PIN"/>
    <property type="match status" value="1"/>
</dbReference>
<dbReference type="NCBIfam" id="TIGR00028">
    <property type="entry name" value="Mtu_PIN_fam"/>
    <property type="match status" value="1"/>
</dbReference>
<name>A0A936TDU6_9ACTN</name>
<keyword evidence="6" id="KW-0800">Toxin</keyword>
<dbReference type="EMBL" id="JADJZA010000001">
    <property type="protein sequence ID" value="MBK9296009.1"/>
    <property type="molecule type" value="Genomic_DNA"/>
</dbReference>
<dbReference type="GO" id="GO:0090729">
    <property type="term" value="F:toxin activity"/>
    <property type="evidence" value="ECO:0007669"/>
    <property type="project" value="UniProtKB-KW"/>
</dbReference>
<evidence type="ECO:0000256" key="4">
    <source>
        <dbReference type="ARBA" id="ARBA00022801"/>
    </source>
</evidence>
<dbReference type="InterPro" id="IPR029060">
    <property type="entry name" value="PIN-like_dom_sf"/>
</dbReference>
<dbReference type="EC" id="3.1.-.-" evidence="6"/>
<keyword evidence="5 6" id="KW-0460">Magnesium</keyword>
<evidence type="ECO:0000256" key="3">
    <source>
        <dbReference type="ARBA" id="ARBA00022723"/>
    </source>
</evidence>
<dbReference type="InterPro" id="IPR022907">
    <property type="entry name" value="VapC_family"/>
</dbReference>
<evidence type="ECO:0000313" key="9">
    <source>
        <dbReference type="Proteomes" id="UP000727993"/>
    </source>
</evidence>
<protein>
    <recommendedName>
        <fullName evidence="6">Ribonuclease VapC</fullName>
        <shortName evidence="6">RNase VapC</shortName>
        <ecNumber evidence="6">3.1.-.-</ecNumber>
    </recommendedName>
    <alternativeName>
        <fullName evidence="6">Toxin VapC</fullName>
    </alternativeName>
</protein>
<dbReference type="AlphaFoldDB" id="A0A936TDU6"/>
<keyword evidence="3 6" id="KW-0479">Metal-binding</keyword>
<dbReference type="HAMAP" id="MF_00265">
    <property type="entry name" value="VapC_Nob1"/>
    <property type="match status" value="1"/>
</dbReference>